<protein>
    <submittedName>
        <fullName evidence="1">Uncharacterized protein</fullName>
    </submittedName>
</protein>
<dbReference type="EMBL" id="JACLYU010000021">
    <property type="protein sequence ID" value="MBM6700279.1"/>
    <property type="molecule type" value="Genomic_DNA"/>
</dbReference>
<dbReference type="Proteomes" id="UP000718821">
    <property type="component" value="Unassembled WGS sequence"/>
</dbReference>
<reference evidence="1" key="1">
    <citation type="submission" date="2020-08" db="EMBL/GenBank/DDBJ databases">
        <authorList>
            <person name="Cejkova D."/>
            <person name="Kubasova T."/>
            <person name="Jahodarova E."/>
            <person name="Rychlik I."/>
        </authorList>
    </citation>
    <scope>NUCLEOTIDE SEQUENCE</scope>
    <source>
        <strain evidence="1">An836</strain>
    </source>
</reference>
<reference evidence="1" key="2">
    <citation type="journal article" date="2021" name="Sci. Rep.">
        <title>The distribution of antibiotic resistance genes in chicken gut microbiota commensals.</title>
        <authorList>
            <person name="Juricova H."/>
            <person name="Matiasovicova J."/>
            <person name="Kubasova T."/>
            <person name="Cejkova D."/>
            <person name="Rychlik I."/>
        </authorList>
    </citation>
    <scope>NUCLEOTIDE SEQUENCE</scope>
    <source>
        <strain evidence="1">An836</strain>
    </source>
</reference>
<accession>A0A939BA91</accession>
<comment type="caution">
    <text evidence="1">The sequence shown here is derived from an EMBL/GenBank/DDBJ whole genome shotgun (WGS) entry which is preliminary data.</text>
</comment>
<sequence>MRALTCGRGGLLLEVDGLDAAMRLYRALSVATDGAADGTDAAADGAAAGTLRHLAGPGDAVSYGDVLSAVR</sequence>
<organism evidence="1 2">
    <name type="scientific">Bifidobacterium pullorum subsp. saeculare</name>
    <dbReference type="NCBI Taxonomy" id="78257"/>
    <lineage>
        <taxon>Bacteria</taxon>
        <taxon>Bacillati</taxon>
        <taxon>Actinomycetota</taxon>
        <taxon>Actinomycetes</taxon>
        <taxon>Bifidobacteriales</taxon>
        <taxon>Bifidobacteriaceae</taxon>
        <taxon>Bifidobacterium</taxon>
    </lineage>
</organism>
<gene>
    <name evidence="1" type="ORF">H7U32_08240</name>
</gene>
<name>A0A939BA91_9BIFI</name>
<dbReference type="AlphaFoldDB" id="A0A939BA91"/>
<keyword evidence="2" id="KW-1185">Reference proteome</keyword>
<evidence type="ECO:0000313" key="1">
    <source>
        <dbReference type="EMBL" id="MBM6700279.1"/>
    </source>
</evidence>
<proteinExistence type="predicted"/>
<dbReference type="RefSeq" id="WP_204469597.1">
    <property type="nucleotide sequence ID" value="NZ_JACLYU010000021.1"/>
</dbReference>
<evidence type="ECO:0000313" key="2">
    <source>
        <dbReference type="Proteomes" id="UP000718821"/>
    </source>
</evidence>